<evidence type="ECO:0000313" key="3">
    <source>
        <dbReference type="Proteomes" id="UP000195880"/>
    </source>
</evidence>
<evidence type="ECO:0000313" key="2">
    <source>
        <dbReference type="EMBL" id="ARX88730.1"/>
    </source>
</evidence>
<evidence type="ECO:0000256" key="1">
    <source>
        <dbReference type="SAM" id="MobiDB-lite"/>
    </source>
</evidence>
<proteinExistence type="predicted"/>
<organism evidence="2 3">
    <name type="scientific">Streptomyces alboflavus</name>
    <dbReference type="NCBI Taxonomy" id="67267"/>
    <lineage>
        <taxon>Bacteria</taxon>
        <taxon>Bacillati</taxon>
        <taxon>Actinomycetota</taxon>
        <taxon>Actinomycetes</taxon>
        <taxon>Kitasatosporales</taxon>
        <taxon>Streptomycetaceae</taxon>
        <taxon>Streptomyces</taxon>
    </lineage>
</organism>
<sequence length="58" mass="6189">MRSDRSTSAHSSSRRIATGHSTPTCLPFSIADLAIAKCVSQGVATYTKSRSPRSQSFS</sequence>
<protein>
    <submittedName>
        <fullName evidence="2">Uncharacterized protein</fullName>
    </submittedName>
</protein>
<dbReference type="KEGG" id="salf:SMD44_08217"/>
<feature type="region of interest" description="Disordered" evidence="1">
    <location>
        <begin position="1"/>
        <end position="25"/>
    </location>
</feature>
<accession>A0A1Z1WQP2</accession>
<name>A0A1Z1WQP2_9ACTN</name>
<gene>
    <name evidence="2" type="ORF">SMD44_08217</name>
</gene>
<dbReference type="Proteomes" id="UP000195880">
    <property type="component" value="Chromosome"/>
</dbReference>
<dbReference type="AlphaFoldDB" id="A0A1Z1WQP2"/>
<reference evidence="2 3" key="1">
    <citation type="submission" date="2017-05" db="EMBL/GenBank/DDBJ databases">
        <title>Streptomyces alboflavus Genome sequencing and assembly.</title>
        <authorList>
            <person name="Wang Y."/>
            <person name="Du B."/>
            <person name="Ding Y."/>
            <person name="Liu H."/>
            <person name="Hou Q."/>
            <person name="Liu K."/>
            <person name="Wang C."/>
            <person name="Yao L."/>
        </authorList>
    </citation>
    <scope>NUCLEOTIDE SEQUENCE [LARGE SCALE GENOMIC DNA]</scope>
    <source>
        <strain evidence="2 3">MDJK44</strain>
    </source>
</reference>
<dbReference type="EMBL" id="CP021748">
    <property type="protein sequence ID" value="ARX88730.1"/>
    <property type="molecule type" value="Genomic_DNA"/>
</dbReference>
<keyword evidence="3" id="KW-1185">Reference proteome</keyword>